<evidence type="ECO:0000256" key="6">
    <source>
        <dbReference type="ARBA" id="ARBA00023235"/>
    </source>
</evidence>
<feature type="signal peptide" evidence="7">
    <location>
        <begin position="1"/>
        <end position="24"/>
    </location>
</feature>
<evidence type="ECO:0000256" key="2">
    <source>
        <dbReference type="ARBA" id="ARBA00022737"/>
    </source>
</evidence>
<organism evidence="9 10">
    <name type="scientific">SAR86 cluster bacterium</name>
    <dbReference type="NCBI Taxonomy" id="2030880"/>
    <lineage>
        <taxon>Bacteria</taxon>
        <taxon>Pseudomonadati</taxon>
        <taxon>Pseudomonadota</taxon>
        <taxon>Gammaproteobacteria</taxon>
        <taxon>SAR86 cluster</taxon>
    </lineage>
</organism>
<dbReference type="EMBL" id="SHBE01000004">
    <property type="protein sequence ID" value="RZO26460.1"/>
    <property type="molecule type" value="Genomic_DNA"/>
</dbReference>
<proteinExistence type="inferred from homology"/>
<dbReference type="InterPro" id="IPR023034">
    <property type="entry name" value="PPIase_SurA"/>
</dbReference>
<evidence type="ECO:0000259" key="8">
    <source>
        <dbReference type="PROSITE" id="PS50198"/>
    </source>
</evidence>
<evidence type="ECO:0000256" key="1">
    <source>
        <dbReference type="ARBA" id="ARBA00022729"/>
    </source>
</evidence>
<feature type="domain" description="PpiC" evidence="8">
    <location>
        <begin position="173"/>
        <end position="265"/>
    </location>
</feature>
<evidence type="ECO:0000313" key="9">
    <source>
        <dbReference type="EMBL" id="RZO26460.1"/>
    </source>
</evidence>
<dbReference type="GO" id="GO:0003755">
    <property type="term" value="F:peptidyl-prolyl cis-trans isomerase activity"/>
    <property type="evidence" value="ECO:0007669"/>
    <property type="project" value="UniProtKB-UniRule"/>
</dbReference>
<dbReference type="Proteomes" id="UP000315825">
    <property type="component" value="Unassembled WGS sequence"/>
</dbReference>
<dbReference type="InterPro" id="IPR050280">
    <property type="entry name" value="OMP_Chaperone_SurA"/>
</dbReference>
<evidence type="ECO:0000256" key="4">
    <source>
        <dbReference type="ARBA" id="ARBA00023110"/>
    </source>
</evidence>
<dbReference type="GO" id="GO:0042277">
    <property type="term" value="F:peptide binding"/>
    <property type="evidence" value="ECO:0007669"/>
    <property type="project" value="InterPro"/>
</dbReference>
<dbReference type="PROSITE" id="PS50198">
    <property type="entry name" value="PPIC_PPIASE_2"/>
    <property type="match status" value="2"/>
</dbReference>
<comment type="catalytic activity">
    <reaction evidence="7">
        <text>[protein]-peptidylproline (omega=180) = [protein]-peptidylproline (omega=0)</text>
        <dbReference type="Rhea" id="RHEA:16237"/>
        <dbReference type="Rhea" id="RHEA-COMP:10747"/>
        <dbReference type="Rhea" id="RHEA-COMP:10748"/>
        <dbReference type="ChEBI" id="CHEBI:83833"/>
        <dbReference type="ChEBI" id="CHEBI:83834"/>
        <dbReference type="EC" id="5.2.1.8"/>
    </reaction>
</comment>
<dbReference type="SUPFAM" id="SSF109998">
    <property type="entry name" value="Triger factor/SurA peptide-binding domain-like"/>
    <property type="match status" value="1"/>
</dbReference>
<gene>
    <name evidence="7" type="primary">surA</name>
    <name evidence="9" type="ORF">EVA92_02885</name>
</gene>
<dbReference type="Gene3D" id="3.10.50.40">
    <property type="match status" value="2"/>
</dbReference>
<dbReference type="Pfam" id="PF09312">
    <property type="entry name" value="SurA_N"/>
    <property type="match status" value="1"/>
</dbReference>
<dbReference type="GO" id="GO:0051082">
    <property type="term" value="F:unfolded protein binding"/>
    <property type="evidence" value="ECO:0007669"/>
    <property type="project" value="UniProtKB-UniRule"/>
</dbReference>
<evidence type="ECO:0000256" key="3">
    <source>
        <dbReference type="ARBA" id="ARBA00022764"/>
    </source>
</evidence>
<reference evidence="9 10" key="1">
    <citation type="submission" date="2019-02" db="EMBL/GenBank/DDBJ databases">
        <title>Prokaryotic population dynamics and viral predation in marine succession experiment using metagenomics: the confinement effect.</title>
        <authorList>
            <person name="Haro-Moreno J.M."/>
            <person name="Rodriguez-Valera F."/>
            <person name="Lopez-Perez M."/>
        </authorList>
    </citation>
    <scope>NUCLEOTIDE SEQUENCE [LARGE SCALE GENOMIC DNA]</scope>
    <source>
        <strain evidence="9">MED-G159</strain>
    </source>
</reference>
<keyword evidence="2 7" id="KW-0677">Repeat</keyword>
<dbReference type="GO" id="GO:0050821">
    <property type="term" value="P:protein stabilization"/>
    <property type="evidence" value="ECO:0007669"/>
    <property type="project" value="InterPro"/>
</dbReference>
<dbReference type="HAMAP" id="MF_01183">
    <property type="entry name" value="Chaperone_SurA"/>
    <property type="match status" value="1"/>
</dbReference>
<comment type="caution">
    <text evidence="9">The sequence shown here is derived from an EMBL/GenBank/DDBJ whole genome shotgun (WGS) entry which is preliminary data.</text>
</comment>
<feature type="domain" description="PpiC" evidence="8">
    <location>
        <begin position="274"/>
        <end position="373"/>
    </location>
</feature>
<keyword evidence="6 7" id="KW-0413">Isomerase</keyword>
<dbReference type="EC" id="5.2.1.8" evidence="7"/>
<dbReference type="Pfam" id="PF00639">
    <property type="entry name" value="Rotamase"/>
    <property type="match status" value="2"/>
</dbReference>
<comment type="subcellular location">
    <subcellularLocation>
        <location evidence="7">Periplasm</location>
    </subcellularLocation>
    <text evidence="7">Is capable of associating with the outer membrane.</text>
</comment>
<dbReference type="GO" id="GO:0030288">
    <property type="term" value="C:outer membrane-bounded periplasmic space"/>
    <property type="evidence" value="ECO:0007669"/>
    <property type="project" value="InterPro"/>
</dbReference>
<dbReference type="GO" id="GO:0006457">
    <property type="term" value="P:protein folding"/>
    <property type="evidence" value="ECO:0007669"/>
    <property type="project" value="UniProtKB-UniRule"/>
</dbReference>
<comment type="function">
    <text evidence="7">Chaperone involved in the correct folding and assembly of outer membrane proteins. Recognizes specific patterns of aromatic residues and the orientation of their side chains, which are found more frequently in integral outer membrane proteins. May act in both early periplasmic and late outer membrane-associated steps of protein maturation.</text>
</comment>
<keyword evidence="1 7" id="KW-0732">Signal</keyword>
<feature type="chain" id="PRO_5022273271" description="Chaperone SurA" evidence="7">
    <location>
        <begin position="25"/>
        <end position="419"/>
    </location>
</feature>
<dbReference type="Gene3D" id="1.10.4030.10">
    <property type="entry name" value="Porin chaperone SurA, peptide-binding domain"/>
    <property type="match status" value="1"/>
</dbReference>
<dbReference type="InterPro" id="IPR046357">
    <property type="entry name" value="PPIase_dom_sf"/>
</dbReference>
<accession>A0A520MZ06</accession>
<dbReference type="InterPro" id="IPR000297">
    <property type="entry name" value="PPIase_PpiC"/>
</dbReference>
<keyword evidence="4 7" id="KW-0697">Rotamase</keyword>
<keyword evidence="5 7" id="KW-0143">Chaperone</keyword>
<dbReference type="PANTHER" id="PTHR47637">
    <property type="entry name" value="CHAPERONE SURA"/>
    <property type="match status" value="1"/>
</dbReference>
<evidence type="ECO:0000256" key="7">
    <source>
        <dbReference type="HAMAP-Rule" id="MF_01183"/>
    </source>
</evidence>
<dbReference type="SUPFAM" id="SSF54534">
    <property type="entry name" value="FKBP-like"/>
    <property type="match status" value="2"/>
</dbReference>
<name>A0A520MZ06_9GAMM</name>
<dbReference type="GO" id="GO:0043165">
    <property type="term" value="P:Gram-negative-bacterium-type cell outer membrane assembly"/>
    <property type="evidence" value="ECO:0007669"/>
    <property type="project" value="InterPro"/>
</dbReference>
<keyword evidence="3 7" id="KW-0574">Periplasm</keyword>
<evidence type="ECO:0000256" key="5">
    <source>
        <dbReference type="ARBA" id="ARBA00023186"/>
    </source>
</evidence>
<protein>
    <recommendedName>
        <fullName evidence="7">Chaperone SurA</fullName>
    </recommendedName>
    <alternativeName>
        <fullName evidence="7">Peptidyl-prolyl cis-trans isomerase SurA</fullName>
        <shortName evidence="7">PPIase SurA</shortName>
        <ecNumber evidence="7">5.2.1.8</ecNumber>
    </alternativeName>
    <alternativeName>
        <fullName evidence="7">Rotamase SurA</fullName>
    </alternativeName>
</protein>
<dbReference type="InterPro" id="IPR015391">
    <property type="entry name" value="SurA_N"/>
</dbReference>
<sequence length="419" mass="48363" precursor="true">MKLFKMDFLIRILICFLAMSFLNANSLDRVAVIVNDGVVLESEIVQKITDLEKASAINGEKLPPQDELRNRIIEELILEELQLQVADQVGIKISDEELNITIKKLAQQNELNLEAFIKFVEEQGDSYEQVRENIKRSMKIQRVQQGRIQNKIQITREELSNFLNTEEAKSQLGPELSVKQILIRNDSENDINAVFELAKEQISNGINPKEVFQNLSEDNNDGDLGYRNITKFPGLFQEPINNLEIGEFTNVIESGAGKHILYLDDKRGPMVTFEKQWEVRHILLIPNRIRDEIESEKIIVEIRERINLGEAFEDLAREFSDDPGSKQEGGRLDWAPEGTYAPEFERVMKESNENELSAPFLSQFGWHILEVTGTRVVDKTNERIEDQAFSYLFNRKFEEELETDLQELRAEAFVEIKES</sequence>
<dbReference type="InterPro" id="IPR027304">
    <property type="entry name" value="Trigger_fact/SurA_dom_sf"/>
</dbReference>
<dbReference type="PANTHER" id="PTHR47637:SF1">
    <property type="entry name" value="CHAPERONE SURA"/>
    <property type="match status" value="1"/>
</dbReference>
<comment type="domain">
    <text evidence="7">The PPIase activity resides only in the second parvulin domain. The N-terminal region and the C-terminal tail are necessary and sufficient for the chaperone activity of SurA. The PPIase activity is dispensable for SurA to function as a chaperone. The N-terminal region and the C-terminal tail are also required for porin recognition.</text>
</comment>
<evidence type="ECO:0000313" key="10">
    <source>
        <dbReference type="Proteomes" id="UP000315825"/>
    </source>
</evidence>
<dbReference type="AlphaFoldDB" id="A0A520MZ06"/>